<evidence type="ECO:0000313" key="2">
    <source>
        <dbReference type="Proteomes" id="UP001165101"/>
    </source>
</evidence>
<accession>A0ACB5TP39</accession>
<gene>
    <name evidence="1" type="ORF">Cboi01_000250300</name>
</gene>
<sequence>MCGRYSLDVSPDALPDKFGELHLKVDQIERTEHANPRYNIGPAQYAPVYYFTVSGAGDSNIKSHIKYMKWGLIPFWTKDLKSFKAYSTFNAKLEAVNEGSRLWSTVRSKHRCVVPIQGYYEWLQGATKKPYFIKRKDNKLMYLAGMYSITKFKKQKHYDEDAEEGDDKREDEFEFIDSYTIVTGPAPKNMKWLHSRMPVVLEPGSKEFNNWLNPRVQEWNKELSDCLKPYETDSLIFYPVNPDVGRISSEGEYLTQPYEVKSEPSNQVDILSMLSPKKKLNLTANESDGGKDLLVKSEVKTEKSDIATIDFNDNYKSQVKTEESPNGKKIPRINSPSKYSYVSMKSKDSTITTDSSSPSRKRSIPSDSSPTKRKKSPKDAGQYPKLEFFKNVKVEKTQSPNGKK</sequence>
<name>A0ACB5TP39_CANBO</name>
<organism evidence="1 2">
    <name type="scientific">Candida boidinii</name>
    <name type="common">Yeast</name>
    <dbReference type="NCBI Taxonomy" id="5477"/>
    <lineage>
        <taxon>Eukaryota</taxon>
        <taxon>Fungi</taxon>
        <taxon>Dikarya</taxon>
        <taxon>Ascomycota</taxon>
        <taxon>Saccharomycotina</taxon>
        <taxon>Pichiomycetes</taxon>
        <taxon>Pichiales</taxon>
        <taxon>Pichiaceae</taxon>
        <taxon>Ogataea</taxon>
        <taxon>Ogataea/Candida clade</taxon>
    </lineage>
</organism>
<dbReference type="EMBL" id="BSXV01001144">
    <property type="protein sequence ID" value="GME91918.1"/>
    <property type="molecule type" value="Genomic_DNA"/>
</dbReference>
<comment type="caution">
    <text evidence="1">The sequence shown here is derived from an EMBL/GenBank/DDBJ whole genome shotgun (WGS) entry which is preliminary data.</text>
</comment>
<keyword evidence="2" id="KW-1185">Reference proteome</keyword>
<reference evidence="1" key="1">
    <citation type="submission" date="2023-04" db="EMBL/GenBank/DDBJ databases">
        <title>Candida boidinii NBRC 1967.</title>
        <authorList>
            <person name="Ichikawa N."/>
            <person name="Sato H."/>
            <person name="Tonouchi N."/>
        </authorList>
    </citation>
    <scope>NUCLEOTIDE SEQUENCE</scope>
    <source>
        <strain evidence="1">NBRC 1967</strain>
    </source>
</reference>
<proteinExistence type="predicted"/>
<protein>
    <submittedName>
        <fullName evidence="1">Unnamed protein product</fullName>
    </submittedName>
</protein>
<evidence type="ECO:0000313" key="1">
    <source>
        <dbReference type="EMBL" id="GME91918.1"/>
    </source>
</evidence>
<dbReference type="Proteomes" id="UP001165101">
    <property type="component" value="Unassembled WGS sequence"/>
</dbReference>